<feature type="compositionally biased region" description="Basic and acidic residues" evidence="12">
    <location>
        <begin position="80"/>
        <end position="100"/>
    </location>
</feature>
<dbReference type="Pfam" id="PF00096">
    <property type="entry name" value="zf-C2H2"/>
    <property type="match status" value="1"/>
</dbReference>
<evidence type="ECO:0000256" key="10">
    <source>
        <dbReference type="ARBA" id="ARBA00023242"/>
    </source>
</evidence>
<dbReference type="InterPro" id="IPR040138">
    <property type="entry name" value="MIER/MTA"/>
</dbReference>
<dbReference type="InterPro" id="IPR001005">
    <property type="entry name" value="SANT/Myb"/>
</dbReference>
<keyword evidence="9" id="KW-0238">DNA-binding</keyword>
<dbReference type="InterPro" id="IPR043151">
    <property type="entry name" value="BAH_sf"/>
</dbReference>
<dbReference type="Pfam" id="PF00320">
    <property type="entry name" value="GATA"/>
    <property type="match status" value="1"/>
</dbReference>
<keyword evidence="10" id="KW-0539">Nucleus</keyword>
<dbReference type="SMART" id="SM01189">
    <property type="entry name" value="ELM2"/>
    <property type="match status" value="1"/>
</dbReference>
<evidence type="ECO:0000256" key="7">
    <source>
        <dbReference type="ARBA" id="ARBA00022843"/>
    </source>
</evidence>
<dbReference type="Gene3D" id="1.10.10.60">
    <property type="entry name" value="Homeodomain-like"/>
    <property type="match status" value="1"/>
</dbReference>
<dbReference type="FunFam" id="1.10.10.60:FF:000012">
    <property type="entry name" value="Metastasis-associated 1 family, member 3"/>
    <property type="match status" value="1"/>
</dbReference>
<evidence type="ECO:0000256" key="2">
    <source>
        <dbReference type="ARBA" id="ARBA00022499"/>
    </source>
</evidence>
<feature type="compositionally biased region" description="Low complexity" evidence="12">
    <location>
        <begin position="119"/>
        <end position="136"/>
    </location>
</feature>
<keyword evidence="6" id="KW-0862">Zinc</keyword>
<protein>
    <submittedName>
        <fullName evidence="13">Uncharacterized protein</fullName>
    </submittedName>
</protein>
<dbReference type="PROSITE" id="PS51038">
    <property type="entry name" value="BAH"/>
    <property type="match status" value="1"/>
</dbReference>
<evidence type="ECO:0000256" key="3">
    <source>
        <dbReference type="ARBA" id="ARBA00022553"/>
    </source>
</evidence>
<dbReference type="CDD" id="cd00202">
    <property type="entry name" value="ZnF_GATA"/>
    <property type="match status" value="1"/>
</dbReference>
<evidence type="ECO:0000256" key="1">
    <source>
        <dbReference type="ARBA" id="ARBA00004123"/>
    </source>
</evidence>
<dbReference type="PANTHER" id="PTHR10865:SF29">
    <property type="entry name" value="METASTASIS ASSOCIATED 1-LIKE, ISOFORM D"/>
    <property type="match status" value="1"/>
</dbReference>
<dbReference type="GO" id="GO:0003714">
    <property type="term" value="F:transcription corepressor activity"/>
    <property type="evidence" value="ECO:0007669"/>
    <property type="project" value="TreeGrafter"/>
</dbReference>
<dbReference type="InterPro" id="IPR017884">
    <property type="entry name" value="SANT_dom"/>
</dbReference>
<dbReference type="InterPro" id="IPR001025">
    <property type="entry name" value="BAH_dom"/>
</dbReference>
<keyword evidence="5" id="KW-0863">Zinc-finger</keyword>
<evidence type="ECO:0000256" key="8">
    <source>
        <dbReference type="ARBA" id="ARBA00022990"/>
    </source>
</evidence>
<dbReference type="InterPro" id="IPR035170">
    <property type="entry name" value="MTA1_R1"/>
</dbReference>
<dbReference type="Pfam" id="PF00249">
    <property type="entry name" value="Myb_DNA-binding"/>
    <property type="match status" value="1"/>
</dbReference>
<dbReference type="SUPFAM" id="SSF46689">
    <property type="entry name" value="Homeodomain-like"/>
    <property type="match status" value="1"/>
</dbReference>
<dbReference type="GO" id="GO:0000122">
    <property type="term" value="P:negative regulation of transcription by RNA polymerase II"/>
    <property type="evidence" value="ECO:0007669"/>
    <property type="project" value="TreeGrafter"/>
</dbReference>
<dbReference type="CDD" id="cd11661">
    <property type="entry name" value="SANT_MTA3_like"/>
    <property type="match status" value="1"/>
</dbReference>
<proteinExistence type="inferred from homology"/>
<dbReference type="SMART" id="SM00717">
    <property type="entry name" value="SANT"/>
    <property type="match status" value="1"/>
</dbReference>
<comment type="similarity">
    <text evidence="11">Belongs to the metastasis-associated protein family.</text>
</comment>
<dbReference type="CDD" id="cd04709">
    <property type="entry name" value="BAH_MTA"/>
    <property type="match status" value="1"/>
</dbReference>
<keyword evidence="7" id="KW-0832">Ubl conjugation</keyword>
<dbReference type="PROSITE" id="PS51156">
    <property type="entry name" value="ELM2"/>
    <property type="match status" value="1"/>
</dbReference>
<dbReference type="PROSITE" id="PS50157">
    <property type="entry name" value="ZINC_FINGER_C2H2_2"/>
    <property type="match status" value="2"/>
</dbReference>
<evidence type="ECO:0000256" key="6">
    <source>
        <dbReference type="ARBA" id="ARBA00022833"/>
    </source>
</evidence>
<dbReference type="GO" id="GO:0003682">
    <property type="term" value="F:chromatin binding"/>
    <property type="evidence" value="ECO:0007669"/>
    <property type="project" value="InterPro"/>
</dbReference>
<dbReference type="GO" id="GO:0008270">
    <property type="term" value="F:zinc ion binding"/>
    <property type="evidence" value="ECO:0007669"/>
    <property type="project" value="UniProtKB-KW"/>
</dbReference>
<feature type="compositionally biased region" description="Polar residues" evidence="12">
    <location>
        <begin position="138"/>
        <end position="152"/>
    </location>
</feature>
<evidence type="ECO:0000256" key="11">
    <source>
        <dbReference type="ARBA" id="ARBA00093454"/>
    </source>
</evidence>
<dbReference type="GO" id="GO:0043565">
    <property type="term" value="F:sequence-specific DNA binding"/>
    <property type="evidence" value="ECO:0007669"/>
    <property type="project" value="InterPro"/>
</dbReference>
<dbReference type="FunFam" id="2.30.30.490:FF:000001">
    <property type="entry name" value="Metastasis-associated 1 family, member 3"/>
    <property type="match status" value="1"/>
</dbReference>
<keyword evidence="4" id="KW-0479">Metal-binding</keyword>
<keyword evidence="2" id="KW-1017">Isopeptide bond</keyword>
<dbReference type="InterPro" id="IPR000949">
    <property type="entry name" value="ELM2_dom"/>
</dbReference>
<dbReference type="FunFam" id="4.10.1240.50:FF:000001">
    <property type="entry name" value="Metastasis-associated 1 family, member 3"/>
    <property type="match status" value="1"/>
</dbReference>
<dbReference type="AlphaFoldDB" id="A0A7R8W0F1"/>
<dbReference type="Pfam" id="PF01448">
    <property type="entry name" value="ELM2"/>
    <property type="match status" value="1"/>
</dbReference>
<comment type="subcellular location">
    <subcellularLocation>
        <location evidence="1">Nucleus</location>
    </subcellularLocation>
</comment>
<dbReference type="OrthoDB" id="2193595at2759"/>
<dbReference type="InterPro" id="IPR013087">
    <property type="entry name" value="Znf_C2H2_type"/>
</dbReference>
<dbReference type="Gene3D" id="3.30.160.60">
    <property type="entry name" value="Classic Zinc Finger"/>
    <property type="match status" value="1"/>
</dbReference>
<dbReference type="Pfam" id="PF01426">
    <property type="entry name" value="BAH"/>
    <property type="match status" value="2"/>
</dbReference>
<dbReference type="SMART" id="SM00401">
    <property type="entry name" value="ZnF_GATA"/>
    <property type="match status" value="1"/>
</dbReference>
<organism evidence="13">
    <name type="scientific">Cyprideis torosa</name>
    <dbReference type="NCBI Taxonomy" id="163714"/>
    <lineage>
        <taxon>Eukaryota</taxon>
        <taxon>Metazoa</taxon>
        <taxon>Ecdysozoa</taxon>
        <taxon>Arthropoda</taxon>
        <taxon>Crustacea</taxon>
        <taxon>Oligostraca</taxon>
        <taxon>Ostracoda</taxon>
        <taxon>Podocopa</taxon>
        <taxon>Podocopida</taxon>
        <taxon>Cytherocopina</taxon>
        <taxon>Cytheroidea</taxon>
        <taxon>Cytherideidae</taxon>
        <taxon>Cyprideis</taxon>
    </lineage>
</organism>
<evidence type="ECO:0000256" key="9">
    <source>
        <dbReference type="ARBA" id="ARBA00023125"/>
    </source>
</evidence>
<dbReference type="InterPro" id="IPR036236">
    <property type="entry name" value="Znf_C2H2_sf"/>
</dbReference>
<reference evidence="13" key="1">
    <citation type="submission" date="2020-11" db="EMBL/GenBank/DDBJ databases">
        <authorList>
            <person name="Tran Van P."/>
        </authorList>
    </citation>
    <scope>NUCLEOTIDE SEQUENCE</scope>
</reference>
<dbReference type="GO" id="GO:0003713">
    <property type="term" value="F:transcription coactivator activity"/>
    <property type="evidence" value="ECO:0007669"/>
    <property type="project" value="TreeGrafter"/>
</dbReference>
<dbReference type="PANTHER" id="PTHR10865">
    <property type="entry name" value="METASTASIS-ASSOCIATED PROTEIN AND MESODERM INDUCTION EARLY RESPONSE PROTEIN"/>
    <property type="match status" value="1"/>
</dbReference>
<dbReference type="Pfam" id="PF17226">
    <property type="entry name" value="MTA_R1"/>
    <property type="match status" value="1"/>
</dbReference>
<feature type="region of interest" description="Disordered" evidence="12">
    <location>
        <begin position="65"/>
        <end position="156"/>
    </location>
</feature>
<dbReference type="SMART" id="SM00355">
    <property type="entry name" value="ZnF_C2H2"/>
    <property type="match status" value="2"/>
</dbReference>
<dbReference type="SUPFAM" id="SSF57667">
    <property type="entry name" value="beta-beta-alpha zinc fingers"/>
    <property type="match status" value="1"/>
</dbReference>
<keyword evidence="3" id="KW-0597">Phosphoprotein</keyword>
<evidence type="ECO:0000256" key="12">
    <source>
        <dbReference type="SAM" id="MobiDB-lite"/>
    </source>
</evidence>
<sequence length="889" mass="98543">MAASSNMYRVGDYVYFESSSSAPYLIRRIEELSKNASSGQVECRVQCFYRRRDIPSTLNILADRHQSAFAPNSDTEEDQTSTKEAEEAATKAEDVEKSEPSTETAAAGGDEKEEEKPTPMEADAAAAPAESMTAEDGTTASTSEKPPSVSTQQREKIEKVRMFVEENLSADQKHKLKHRELFLSRQVEQLPATHIRGKCSVALLNETESLASYIEKDDCFFYSLVYDPQQKTLLADRGEIRVGGKYQADPTSLLAEGEGDGRNLEEMETLVWDPQNALSDREVDQFLVIARSVGTFARALDCSSSVKQPSLHMSAAAASRDVTLFHAMNTLHESGYSLSQALSAMVPSTGPILCRDQMEDWSVSEANLFEEALEKYGKDFMEIRQDFLPWKPLKHIIEYFYMWKTTDRYVQQKRVKAVEAESKLKQVYIPTYNKPNPAVLDTSPALNLANGSSAPYNLSTTAPSRPLVNGDGGGGIKCCESCSTTTSAQWYIWTSGTRRLCSNCWNYWKKYGGLVAQSASVFEEEAEQIAEGGDFACRECDKSYSRQDRLVAHLQTHRVYSCPVAACGKDFRLKAHLIRHCAMLHSLDLRAGSPRPIMKTRNAFFMKAPIAAKVVRKVCPKLLRLRHLSRSPFTSIDMQALKNEVTEQYQNKTEADMQILIKTTPVQRPNLLRITLGLGQTVKEVPKLLEKTDPSLLPKFDRLAFPALPKRKDGSYIYDPIPNKPQIAPLLPTVGMGSMHSSLLKRKHPVEDLSVAGADVSKRPAMTISTGSPSSAATAAQALPPSFVRGSIEIFPSPASASSSAATSKVTLKPAAAVATLASLHHHVSQRASTSVYRPRQVVSLDAPDDVFYKSLPVHRKLRKQLTPADIKRAARRPWRRIKIGGIPY</sequence>
<dbReference type="GO" id="GO:0042826">
    <property type="term" value="F:histone deacetylase binding"/>
    <property type="evidence" value="ECO:0007669"/>
    <property type="project" value="TreeGrafter"/>
</dbReference>
<dbReference type="PROSITE" id="PS00028">
    <property type="entry name" value="ZINC_FINGER_C2H2_1"/>
    <property type="match status" value="2"/>
</dbReference>
<dbReference type="SMART" id="SM00439">
    <property type="entry name" value="BAH"/>
    <property type="match status" value="1"/>
</dbReference>
<keyword evidence="8" id="KW-0007">Acetylation</keyword>
<name>A0A7R8W0F1_9CRUS</name>
<evidence type="ECO:0000256" key="5">
    <source>
        <dbReference type="ARBA" id="ARBA00022771"/>
    </source>
</evidence>
<evidence type="ECO:0000256" key="4">
    <source>
        <dbReference type="ARBA" id="ARBA00022723"/>
    </source>
</evidence>
<evidence type="ECO:0000313" key="13">
    <source>
        <dbReference type="EMBL" id="CAD7222360.1"/>
    </source>
</evidence>
<dbReference type="Gene3D" id="4.10.1240.50">
    <property type="match status" value="1"/>
</dbReference>
<dbReference type="InterPro" id="IPR009057">
    <property type="entry name" value="Homeodomain-like_sf"/>
</dbReference>
<dbReference type="InterPro" id="IPR000679">
    <property type="entry name" value="Znf_GATA"/>
</dbReference>
<dbReference type="Gene3D" id="2.30.30.490">
    <property type="match status" value="2"/>
</dbReference>
<gene>
    <name evidence="13" type="ORF">CTOB1V02_LOCUS371</name>
</gene>
<accession>A0A7R8W0F1</accession>
<dbReference type="EMBL" id="OB660050">
    <property type="protein sequence ID" value="CAD7222360.1"/>
    <property type="molecule type" value="Genomic_DNA"/>
</dbReference>
<dbReference type="GO" id="GO:0016581">
    <property type="term" value="C:NuRD complex"/>
    <property type="evidence" value="ECO:0007669"/>
    <property type="project" value="TreeGrafter"/>
</dbReference>
<dbReference type="PROSITE" id="PS51293">
    <property type="entry name" value="SANT"/>
    <property type="match status" value="1"/>
</dbReference>